<sequence length="160" mass="17254">MTSMGFTSILTKSNHAGAMALRNPWSSRIFVSVAPRPLQASFRQEARVSTQAYDKAADAAKQGANEAMNAGQDVKNKVASTVEDMTEKTKETAGTVAETAQDLTEKAKQRAGDAWDAVKDTTQKIKETVVGNGKAAAQETKQSVKQNAETVERSMNMKNE</sequence>
<organism evidence="2 3">
    <name type="scientific">Camellia sinensis</name>
    <name type="common">Tea plant</name>
    <name type="synonym">Thea sinensis</name>
    <dbReference type="NCBI Taxonomy" id="4442"/>
    <lineage>
        <taxon>Eukaryota</taxon>
        <taxon>Viridiplantae</taxon>
        <taxon>Streptophyta</taxon>
        <taxon>Embryophyta</taxon>
        <taxon>Tracheophyta</taxon>
        <taxon>Spermatophyta</taxon>
        <taxon>Magnoliopsida</taxon>
        <taxon>eudicotyledons</taxon>
        <taxon>Gunneridae</taxon>
        <taxon>Pentapetalae</taxon>
        <taxon>asterids</taxon>
        <taxon>Ericales</taxon>
        <taxon>Theaceae</taxon>
        <taxon>Camellia</taxon>
    </lineage>
</organism>
<feature type="compositionally biased region" description="Polar residues" evidence="1">
    <location>
        <begin position="139"/>
        <end position="149"/>
    </location>
</feature>
<accession>A0A7J7FQY0</accession>
<evidence type="ECO:0000313" key="3">
    <source>
        <dbReference type="Proteomes" id="UP000593564"/>
    </source>
</evidence>
<feature type="region of interest" description="Disordered" evidence="1">
    <location>
        <begin position="133"/>
        <end position="160"/>
    </location>
</feature>
<gene>
    <name evidence="2" type="ORF">HYC85_031492</name>
</gene>
<keyword evidence="3" id="KW-1185">Reference proteome</keyword>
<dbReference type="EMBL" id="JACBKZ010000015">
    <property type="protein sequence ID" value="KAF5930619.1"/>
    <property type="molecule type" value="Genomic_DNA"/>
</dbReference>
<proteinExistence type="predicted"/>
<evidence type="ECO:0000256" key="1">
    <source>
        <dbReference type="SAM" id="MobiDB-lite"/>
    </source>
</evidence>
<dbReference type="AlphaFoldDB" id="A0A7J7FQY0"/>
<dbReference type="Gene3D" id="1.20.120.20">
    <property type="entry name" value="Apolipoprotein"/>
    <property type="match status" value="1"/>
</dbReference>
<reference evidence="2 3" key="2">
    <citation type="submission" date="2020-07" db="EMBL/GenBank/DDBJ databases">
        <title>Genome assembly of wild tea tree DASZ reveals pedigree and selection history of tea varieties.</title>
        <authorList>
            <person name="Zhang W."/>
        </authorList>
    </citation>
    <scope>NUCLEOTIDE SEQUENCE [LARGE SCALE GENOMIC DNA]</scope>
    <source>
        <strain evidence="3">cv. G240</strain>
        <tissue evidence="2">Leaf</tissue>
    </source>
</reference>
<reference evidence="3" key="1">
    <citation type="journal article" date="2020" name="Nat. Commun.">
        <title>Genome assembly of wild tea tree DASZ reveals pedigree and selection history of tea varieties.</title>
        <authorList>
            <person name="Zhang W."/>
            <person name="Zhang Y."/>
            <person name="Qiu H."/>
            <person name="Guo Y."/>
            <person name="Wan H."/>
            <person name="Zhang X."/>
            <person name="Scossa F."/>
            <person name="Alseekh S."/>
            <person name="Zhang Q."/>
            <person name="Wang P."/>
            <person name="Xu L."/>
            <person name="Schmidt M.H."/>
            <person name="Jia X."/>
            <person name="Li D."/>
            <person name="Zhu A."/>
            <person name="Guo F."/>
            <person name="Chen W."/>
            <person name="Ni D."/>
            <person name="Usadel B."/>
            <person name="Fernie A.R."/>
            <person name="Wen W."/>
        </authorList>
    </citation>
    <scope>NUCLEOTIDE SEQUENCE [LARGE SCALE GENOMIC DNA]</scope>
    <source>
        <strain evidence="3">cv. G240</strain>
    </source>
</reference>
<protein>
    <submittedName>
        <fullName evidence="2">Uncharacterized protein</fullName>
    </submittedName>
</protein>
<comment type="caution">
    <text evidence="2">The sequence shown here is derived from an EMBL/GenBank/DDBJ whole genome shotgun (WGS) entry which is preliminary data.</text>
</comment>
<dbReference type="Proteomes" id="UP000593564">
    <property type="component" value="Unassembled WGS sequence"/>
</dbReference>
<name>A0A7J7FQY0_CAMSI</name>
<evidence type="ECO:0000313" key="2">
    <source>
        <dbReference type="EMBL" id="KAF5930619.1"/>
    </source>
</evidence>